<dbReference type="SUPFAM" id="SSF53098">
    <property type="entry name" value="Ribonuclease H-like"/>
    <property type="match status" value="1"/>
</dbReference>
<dbReference type="InterPro" id="IPR036397">
    <property type="entry name" value="RNaseH_sf"/>
</dbReference>
<keyword evidence="1" id="KW-0694">RNA-binding</keyword>
<feature type="domain" description="Integrase catalytic" evidence="2">
    <location>
        <begin position="6"/>
        <end position="126"/>
    </location>
</feature>
<dbReference type="InterPro" id="IPR001584">
    <property type="entry name" value="Integrase_cat-core"/>
</dbReference>
<evidence type="ECO:0000313" key="4">
    <source>
        <dbReference type="Proteomes" id="UP000765509"/>
    </source>
</evidence>
<dbReference type="GO" id="GO:0003723">
    <property type="term" value="F:RNA binding"/>
    <property type="evidence" value="ECO:0007669"/>
    <property type="project" value="UniProtKB-KW"/>
</dbReference>
<protein>
    <recommendedName>
        <fullName evidence="2">Integrase catalytic domain-containing protein</fullName>
    </recommendedName>
</protein>
<dbReference type="GO" id="GO:0005634">
    <property type="term" value="C:nucleus"/>
    <property type="evidence" value="ECO:0007669"/>
    <property type="project" value="UniProtKB-ARBA"/>
</dbReference>
<dbReference type="AlphaFoldDB" id="A0A9Q3C9J8"/>
<name>A0A9Q3C9J8_9BASI</name>
<dbReference type="PANTHER" id="PTHR35046">
    <property type="entry name" value="ZINC KNUCKLE (CCHC-TYPE) FAMILY PROTEIN"/>
    <property type="match status" value="1"/>
</dbReference>
<dbReference type="Proteomes" id="UP000765509">
    <property type="component" value="Unassembled WGS sequence"/>
</dbReference>
<dbReference type="PANTHER" id="PTHR35046:SF26">
    <property type="entry name" value="RNA-DIRECTED DNA POLYMERASE"/>
    <property type="match status" value="1"/>
</dbReference>
<comment type="caution">
    <text evidence="3">The sequence shown here is derived from an EMBL/GenBank/DDBJ whole genome shotgun (WGS) entry which is preliminary data.</text>
</comment>
<dbReference type="PROSITE" id="PS50994">
    <property type="entry name" value="INTEGRASE"/>
    <property type="match status" value="1"/>
</dbReference>
<evidence type="ECO:0000259" key="2">
    <source>
        <dbReference type="PROSITE" id="PS50994"/>
    </source>
</evidence>
<reference evidence="3" key="1">
    <citation type="submission" date="2021-03" db="EMBL/GenBank/DDBJ databases">
        <title>Draft genome sequence of rust myrtle Austropuccinia psidii MF-1, a brazilian biotype.</title>
        <authorList>
            <person name="Quecine M.C."/>
            <person name="Pachon D.M.R."/>
            <person name="Bonatelli M.L."/>
            <person name="Correr F.H."/>
            <person name="Franceschini L.M."/>
            <person name="Leite T.F."/>
            <person name="Margarido G.R.A."/>
            <person name="Almeida C.A."/>
            <person name="Ferrarezi J.A."/>
            <person name="Labate C.A."/>
        </authorList>
    </citation>
    <scope>NUCLEOTIDE SEQUENCE</scope>
    <source>
        <strain evidence="3">MF-1</strain>
    </source>
</reference>
<dbReference type="Gene3D" id="3.30.420.10">
    <property type="entry name" value="Ribonuclease H-like superfamily/Ribonuclease H"/>
    <property type="match status" value="1"/>
</dbReference>
<accession>A0A9Q3C9J8</accession>
<gene>
    <name evidence="3" type="ORF">O181_019388</name>
</gene>
<dbReference type="GO" id="GO:0015074">
    <property type="term" value="P:DNA integration"/>
    <property type="evidence" value="ECO:0007669"/>
    <property type="project" value="InterPro"/>
</dbReference>
<evidence type="ECO:0000313" key="3">
    <source>
        <dbReference type="EMBL" id="MBW0479673.1"/>
    </source>
</evidence>
<proteinExistence type="predicted"/>
<organism evidence="3 4">
    <name type="scientific">Austropuccinia psidii MF-1</name>
    <dbReference type="NCBI Taxonomy" id="1389203"/>
    <lineage>
        <taxon>Eukaryota</taxon>
        <taxon>Fungi</taxon>
        <taxon>Dikarya</taxon>
        <taxon>Basidiomycota</taxon>
        <taxon>Pucciniomycotina</taxon>
        <taxon>Pucciniomycetes</taxon>
        <taxon>Pucciniales</taxon>
        <taxon>Sphaerophragmiaceae</taxon>
        <taxon>Austropuccinia</taxon>
    </lineage>
</organism>
<dbReference type="InterPro" id="IPR012337">
    <property type="entry name" value="RNaseH-like_sf"/>
</dbReference>
<evidence type="ECO:0000256" key="1">
    <source>
        <dbReference type="ARBA" id="ARBA00022884"/>
    </source>
</evidence>
<dbReference type="EMBL" id="AVOT02005673">
    <property type="protein sequence ID" value="MBW0479673.1"/>
    <property type="molecule type" value="Genomic_DNA"/>
</dbReference>
<sequence length="126" mass="14542">MIKLKEPSRPWEIVHMDWVTGLPPGGDKSYDSCLIIVDRINKTQIFLPCHKYDKAMDTALLIWNIVVSWAGIFKKIISDRDRKFTSALWENIHKLFGTNLPFSTAFHPQIDGLAERMIQTLEDILS</sequence>
<keyword evidence="4" id="KW-1185">Reference proteome</keyword>